<dbReference type="Proteomes" id="UP001368270">
    <property type="component" value="Unassembled WGS sequence"/>
</dbReference>
<dbReference type="InterPro" id="IPR014509">
    <property type="entry name" value="YjdF-like"/>
</dbReference>
<keyword evidence="1" id="KW-0812">Transmembrane</keyword>
<keyword evidence="1" id="KW-1133">Transmembrane helix</keyword>
<evidence type="ECO:0000256" key="1">
    <source>
        <dbReference type="SAM" id="Phobius"/>
    </source>
</evidence>
<protein>
    <recommendedName>
        <fullName evidence="4">Membrane protein YjdF</fullName>
    </recommendedName>
</protein>
<reference evidence="2 3" key="1">
    <citation type="submission" date="2024-03" db="EMBL/GenBank/DDBJ databases">
        <title>Cognatishimia coralii sp. nov., a marine bacterium isolated from coral surrounding seawater.</title>
        <authorList>
            <person name="Liu X."/>
            <person name="Liu S."/>
            <person name="Sun H."/>
            <person name="Zhang Y."/>
        </authorList>
    </citation>
    <scope>NUCLEOTIDE SEQUENCE [LARGE SCALE GENOMIC DNA]</scope>
    <source>
        <strain evidence="2 3">D5M38</strain>
    </source>
</reference>
<dbReference type="EMBL" id="JBBGAZ010000004">
    <property type="protein sequence ID" value="MEJ5218561.1"/>
    <property type="molecule type" value="Genomic_DNA"/>
</dbReference>
<comment type="caution">
    <text evidence="2">The sequence shown here is derived from an EMBL/GenBank/DDBJ whole genome shotgun (WGS) entry which is preliminary data.</text>
</comment>
<feature type="transmembrane region" description="Helical" evidence="1">
    <location>
        <begin position="31"/>
        <end position="48"/>
    </location>
</feature>
<evidence type="ECO:0000313" key="3">
    <source>
        <dbReference type="Proteomes" id="UP001368270"/>
    </source>
</evidence>
<proteinExistence type="predicted"/>
<feature type="transmembrane region" description="Helical" evidence="1">
    <location>
        <begin position="84"/>
        <end position="108"/>
    </location>
</feature>
<dbReference type="Pfam" id="PF09997">
    <property type="entry name" value="DUF2238"/>
    <property type="match status" value="1"/>
</dbReference>
<dbReference type="RefSeq" id="WP_339403451.1">
    <property type="nucleotide sequence ID" value="NZ_JBBGAZ010000004.1"/>
</dbReference>
<feature type="transmembrane region" description="Helical" evidence="1">
    <location>
        <begin position="161"/>
        <end position="183"/>
    </location>
</feature>
<keyword evidence="3" id="KW-1185">Reference proteome</keyword>
<name>A0ABU8QGL4_9RHOB</name>
<evidence type="ECO:0008006" key="4">
    <source>
        <dbReference type="Google" id="ProtNLM"/>
    </source>
</evidence>
<sequence length="211" mass="23372">MFANQPILARLIWLGLAVLTVIAAILARWQFAFVTMATLLLSLAPVVISKWADIKVPDSFVVGVVLFTGGTLFLGEVFDFYERYWWWDVAMHGSSAVALGLTGFLLIFMMFQGDRFAAPAFGVAAFSFCFAVTIGVGWEVFEFTMDQLLGLNMQKSGLDDTMSDLIVDALGAAVGATAGYLYLHGVERGGLTGLIDEFVRRNPRFFKRWRK</sequence>
<evidence type="ECO:0000313" key="2">
    <source>
        <dbReference type="EMBL" id="MEJ5218561.1"/>
    </source>
</evidence>
<gene>
    <name evidence="2" type="ORF">WG622_09940</name>
</gene>
<organism evidence="2 3">
    <name type="scientific">Cognatishimia coralii</name>
    <dbReference type="NCBI Taxonomy" id="3083254"/>
    <lineage>
        <taxon>Bacteria</taxon>
        <taxon>Pseudomonadati</taxon>
        <taxon>Pseudomonadota</taxon>
        <taxon>Alphaproteobacteria</taxon>
        <taxon>Rhodobacterales</taxon>
        <taxon>Paracoccaceae</taxon>
        <taxon>Cognatishimia</taxon>
    </lineage>
</organism>
<keyword evidence="1" id="KW-0472">Membrane</keyword>
<feature type="transmembrane region" description="Helical" evidence="1">
    <location>
        <begin position="120"/>
        <end position="141"/>
    </location>
</feature>
<accession>A0ABU8QGL4</accession>
<feature type="transmembrane region" description="Helical" evidence="1">
    <location>
        <begin position="60"/>
        <end position="78"/>
    </location>
</feature>
<feature type="transmembrane region" description="Helical" evidence="1">
    <location>
        <begin position="7"/>
        <end position="25"/>
    </location>
</feature>